<dbReference type="PROSITE" id="PS51918">
    <property type="entry name" value="RADICAL_SAM"/>
    <property type="match status" value="1"/>
</dbReference>
<dbReference type="InterPro" id="IPR006638">
    <property type="entry name" value="Elp3/MiaA/NifB-like_rSAM"/>
</dbReference>
<evidence type="ECO:0000256" key="7">
    <source>
        <dbReference type="ARBA" id="ARBA00023004"/>
    </source>
</evidence>
<reference evidence="12" key="1">
    <citation type="journal article" date="2020" name="mSystems">
        <title>Genome- and Community-Level Interaction Insights into Carbon Utilization and Element Cycling Functions of Hydrothermarchaeota in Hydrothermal Sediment.</title>
        <authorList>
            <person name="Zhou Z."/>
            <person name="Liu Y."/>
            <person name="Xu W."/>
            <person name="Pan J."/>
            <person name="Luo Z.H."/>
            <person name="Li M."/>
        </authorList>
    </citation>
    <scope>NUCLEOTIDE SEQUENCE [LARGE SCALE GENOMIC DNA]</scope>
    <source>
        <strain evidence="12">HyVt-577</strain>
    </source>
</reference>
<evidence type="ECO:0000313" key="12">
    <source>
        <dbReference type="EMBL" id="HGY54884.1"/>
    </source>
</evidence>
<evidence type="ECO:0000256" key="1">
    <source>
        <dbReference type="ARBA" id="ARBA00001966"/>
    </source>
</evidence>
<comment type="function">
    <text evidence="10">Probably acts as a heme chaperone, transferring heme to an unknown acceptor. Binds one molecule of heme per monomer, possibly covalently. Binds 1 [4Fe-4S] cluster. The cluster is coordinated with 3 cysteines and an exchangeable S-adenosyl-L-methionine.</text>
</comment>
<sequence length="385" mass="44967">MNTNRSQKPGIYIHIPFCRHKCGYCDFYSITALSEQEPFVEALCREIDVYAKRFVSEAAFDTIYLGGGTPSLLSETQLERIFEHLRRGFSFADDCEITIEVNPGTIGFDTLQFYKKLGINRLSIGVQSFHKDELQILERIHSAAEAREVFSAARHAGFDNIGIDLIYALPGQTVEDWRYTLQEAIALRPEHISAYNLTFEEGTPFYNRLKEGKLSRQTEEAEKVFFLETETFLNAAGYHHYEVSNFARNSAVISRHNYKYWTHAPYLGFGPSAHSYWEDQRWANVRSVTRYIDLLGQGERPVAFRERLSEDVRQFEDVFLRLRTYEGIELERFEREYRRPFITIYKEQARRLLNEGLAEIIHDRFRLTSKGMMVCDAILPQFITY</sequence>
<accession>A0A7V4TYV8</accession>
<dbReference type="GO" id="GO:0005737">
    <property type="term" value="C:cytoplasm"/>
    <property type="evidence" value="ECO:0007669"/>
    <property type="project" value="UniProtKB-SubCell"/>
</dbReference>
<name>A0A7V4TYV8_CALAY</name>
<dbReference type="NCBIfam" id="TIGR00539">
    <property type="entry name" value="hemN_rel"/>
    <property type="match status" value="1"/>
</dbReference>
<evidence type="ECO:0000256" key="8">
    <source>
        <dbReference type="ARBA" id="ARBA00023014"/>
    </source>
</evidence>
<dbReference type="InterPro" id="IPR058240">
    <property type="entry name" value="rSAM_sf"/>
</dbReference>
<keyword evidence="10" id="KW-0963">Cytoplasm</keyword>
<dbReference type="GO" id="GO:0004109">
    <property type="term" value="F:coproporphyrinogen oxidase activity"/>
    <property type="evidence" value="ECO:0007669"/>
    <property type="project" value="InterPro"/>
</dbReference>
<dbReference type="SFLD" id="SFLDG01082">
    <property type="entry name" value="B12-binding_domain_containing"/>
    <property type="match status" value="1"/>
</dbReference>
<gene>
    <name evidence="12" type="primary">hemW</name>
    <name evidence="12" type="ORF">ENK44_04220</name>
</gene>
<dbReference type="PANTHER" id="PTHR13932:SF5">
    <property type="entry name" value="RADICAL S-ADENOSYL METHIONINE DOMAIN-CONTAINING PROTEIN 1, MITOCHONDRIAL"/>
    <property type="match status" value="1"/>
</dbReference>
<keyword evidence="9 10" id="KW-0143">Chaperone</keyword>
<evidence type="ECO:0000256" key="6">
    <source>
        <dbReference type="ARBA" id="ARBA00022723"/>
    </source>
</evidence>
<evidence type="ECO:0000256" key="5">
    <source>
        <dbReference type="ARBA" id="ARBA00022691"/>
    </source>
</evidence>
<dbReference type="Proteomes" id="UP000885779">
    <property type="component" value="Unassembled WGS sequence"/>
</dbReference>
<dbReference type="AlphaFoldDB" id="A0A7V4TYV8"/>
<evidence type="ECO:0000256" key="9">
    <source>
        <dbReference type="ARBA" id="ARBA00023186"/>
    </source>
</evidence>
<dbReference type="InterPro" id="IPR004559">
    <property type="entry name" value="HemW-like"/>
</dbReference>
<dbReference type="SFLD" id="SFLDG01065">
    <property type="entry name" value="anaerobic_coproporphyrinogen-I"/>
    <property type="match status" value="1"/>
</dbReference>
<keyword evidence="7 10" id="KW-0408">Iron</keyword>
<dbReference type="GO" id="GO:0046872">
    <property type="term" value="F:metal ion binding"/>
    <property type="evidence" value="ECO:0007669"/>
    <property type="project" value="UniProtKB-UniRule"/>
</dbReference>
<feature type="domain" description="Radical SAM core" evidence="11">
    <location>
        <begin position="3"/>
        <end position="242"/>
    </location>
</feature>
<evidence type="ECO:0000256" key="3">
    <source>
        <dbReference type="ARBA" id="ARBA00017228"/>
    </source>
</evidence>
<evidence type="ECO:0000256" key="2">
    <source>
        <dbReference type="ARBA" id="ARBA00006100"/>
    </source>
</evidence>
<dbReference type="SFLD" id="SFLDF00562">
    <property type="entry name" value="HemN-like__clustered_with_heat"/>
    <property type="match status" value="1"/>
</dbReference>
<dbReference type="GO" id="GO:0051539">
    <property type="term" value="F:4 iron, 4 sulfur cluster binding"/>
    <property type="evidence" value="ECO:0007669"/>
    <property type="project" value="UniProtKB-UniRule"/>
</dbReference>
<comment type="caution">
    <text evidence="12">The sequence shown here is derived from an EMBL/GenBank/DDBJ whole genome shotgun (WGS) entry which is preliminary data.</text>
</comment>
<comment type="subcellular location">
    <subcellularLocation>
        <location evidence="10">Cytoplasm</location>
    </subcellularLocation>
</comment>
<evidence type="ECO:0000256" key="4">
    <source>
        <dbReference type="ARBA" id="ARBA00022617"/>
    </source>
</evidence>
<dbReference type="SFLD" id="SFLDS00029">
    <property type="entry name" value="Radical_SAM"/>
    <property type="match status" value="1"/>
</dbReference>
<dbReference type="Pfam" id="PF04055">
    <property type="entry name" value="Radical_SAM"/>
    <property type="match status" value="1"/>
</dbReference>
<dbReference type="InterPro" id="IPR034505">
    <property type="entry name" value="Coproporphyrinogen-III_oxidase"/>
</dbReference>
<dbReference type="GO" id="GO:0006779">
    <property type="term" value="P:porphyrin-containing compound biosynthetic process"/>
    <property type="evidence" value="ECO:0007669"/>
    <property type="project" value="InterPro"/>
</dbReference>
<keyword evidence="10" id="KW-0004">4Fe-4S</keyword>
<evidence type="ECO:0000259" key="11">
    <source>
        <dbReference type="PROSITE" id="PS51918"/>
    </source>
</evidence>
<keyword evidence="6 10" id="KW-0479">Metal-binding</keyword>
<protein>
    <recommendedName>
        <fullName evidence="3 10">Heme chaperone HemW</fullName>
    </recommendedName>
</protein>
<comment type="similarity">
    <text evidence="2">Belongs to the anaerobic coproporphyrinogen-III oxidase family. HemW subfamily.</text>
</comment>
<dbReference type="SFLD" id="SFLDF00288">
    <property type="entry name" value="HemN-like__clustered_with_nucl"/>
    <property type="match status" value="1"/>
</dbReference>
<dbReference type="InterPro" id="IPR007197">
    <property type="entry name" value="rSAM"/>
</dbReference>
<evidence type="ECO:0000256" key="10">
    <source>
        <dbReference type="RuleBase" id="RU364116"/>
    </source>
</evidence>
<keyword evidence="5 10" id="KW-0949">S-adenosyl-L-methionine</keyword>
<dbReference type="InterPro" id="IPR010723">
    <property type="entry name" value="HemN_C"/>
</dbReference>
<dbReference type="InterPro" id="IPR013785">
    <property type="entry name" value="Aldolase_TIM"/>
</dbReference>
<dbReference type="CDD" id="cd01335">
    <property type="entry name" value="Radical_SAM"/>
    <property type="match status" value="1"/>
</dbReference>
<proteinExistence type="inferred from homology"/>
<dbReference type="EMBL" id="DRQG01000034">
    <property type="protein sequence ID" value="HGY54884.1"/>
    <property type="molecule type" value="Genomic_DNA"/>
</dbReference>
<comment type="cofactor">
    <cofactor evidence="1">
        <name>[4Fe-4S] cluster</name>
        <dbReference type="ChEBI" id="CHEBI:49883"/>
    </cofactor>
</comment>
<keyword evidence="8 10" id="KW-0411">Iron-sulfur</keyword>
<keyword evidence="4 10" id="KW-0349">Heme</keyword>
<dbReference type="Gene3D" id="3.20.20.70">
    <property type="entry name" value="Aldolase class I"/>
    <property type="match status" value="1"/>
</dbReference>
<dbReference type="SMART" id="SM00729">
    <property type="entry name" value="Elp3"/>
    <property type="match status" value="1"/>
</dbReference>
<organism evidence="12">
    <name type="scientific">Caldithrix abyssi</name>
    <dbReference type="NCBI Taxonomy" id="187145"/>
    <lineage>
        <taxon>Bacteria</taxon>
        <taxon>Pseudomonadati</taxon>
        <taxon>Calditrichota</taxon>
        <taxon>Calditrichia</taxon>
        <taxon>Calditrichales</taxon>
        <taxon>Calditrichaceae</taxon>
        <taxon>Caldithrix</taxon>
    </lineage>
</organism>
<dbReference type="Pfam" id="PF06969">
    <property type="entry name" value="HemN_C"/>
    <property type="match status" value="1"/>
</dbReference>
<dbReference type="SUPFAM" id="SSF102114">
    <property type="entry name" value="Radical SAM enzymes"/>
    <property type="match status" value="1"/>
</dbReference>
<dbReference type="PANTHER" id="PTHR13932">
    <property type="entry name" value="COPROPORPHYRINIGEN III OXIDASE"/>
    <property type="match status" value="1"/>
</dbReference>